<dbReference type="GO" id="GO:0030638">
    <property type="term" value="P:polyketide metabolic process"/>
    <property type="evidence" value="ECO:0007669"/>
    <property type="project" value="InterPro"/>
</dbReference>
<dbReference type="InterPro" id="IPR032710">
    <property type="entry name" value="NTF2-like_dom_sf"/>
</dbReference>
<dbReference type="PANTHER" id="PTHR38436:SF3">
    <property type="entry name" value="CARBOXYMETHYLENEBUTENOLIDASE-RELATED"/>
    <property type="match status" value="1"/>
</dbReference>
<comment type="caution">
    <text evidence="1">The sequence shown here is derived from an EMBL/GenBank/DDBJ whole genome shotgun (WGS) entry which is preliminary data.</text>
</comment>
<dbReference type="Gene3D" id="3.10.450.50">
    <property type="match status" value="1"/>
</dbReference>
<proteinExistence type="predicted"/>
<name>A0A8H3FPU3_9LECA</name>
<evidence type="ECO:0000313" key="2">
    <source>
        <dbReference type="Proteomes" id="UP000664169"/>
    </source>
</evidence>
<gene>
    <name evidence="1" type="ORF">GOMPHAMPRED_005536</name>
</gene>
<evidence type="ECO:0000313" key="1">
    <source>
        <dbReference type="EMBL" id="CAF9929996.1"/>
    </source>
</evidence>
<keyword evidence="2" id="KW-1185">Reference proteome</keyword>
<dbReference type="AlphaFoldDB" id="A0A8H3FPU3"/>
<accession>A0A8H3FPU3</accession>
<dbReference type="Proteomes" id="UP000664169">
    <property type="component" value="Unassembled WGS sequence"/>
</dbReference>
<dbReference type="PANTHER" id="PTHR38436">
    <property type="entry name" value="POLYKETIDE CYCLASE SNOAL-LIKE DOMAIN"/>
    <property type="match status" value="1"/>
</dbReference>
<dbReference type="OrthoDB" id="5440at2759"/>
<reference evidence="1" key="1">
    <citation type="submission" date="2021-03" db="EMBL/GenBank/DDBJ databases">
        <authorList>
            <person name="Tagirdzhanova G."/>
        </authorList>
    </citation>
    <scope>NUCLEOTIDE SEQUENCE</scope>
</reference>
<dbReference type="EMBL" id="CAJPDQ010000034">
    <property type="protein sequence ID" value="CAF9929996.1"/>
    <property type="molecule type" value="Genomic_DNA"/>
</dbReference>
<organism evidence="1 2">
    <name type="scientific">Gomphillus americanus</name>
    <dbReference type="NCBI Taxonomy" id="1940652"/>
    <lineage>
        <taxon>Eukaryota</taxon>
        <taxon>Fungi</taxon>
        <taxon>Dikarya</taxon>
        <taxon>Ascomycota</taxon>
        <taxon>Pezizomycotina</taxon>
        <taxon>Lecanoromycetes</taxon>
        <taxon>OSLEUM clade</taxon>
        <taxon>Ostropomycetidae</taxon>
        <taxon>Ostropales</taxon>
        <taxon>Graphidaceae</taxon>
        <taxon>Gomphilloideae</taxon>
        <taxon>Gomphillus</taxon>
    </lineage>
</organism>
<dbReference type="SUPFAM" id="SSF54427">
    <property type="entry name" value="NTF2-like"/>
    <property type="match status" value="1"/>
</dbReference>
<evidence type="ECO:0008006" key="3">
    <source>
        <dbReference type="Google" id="ProtNLM"/>
    </source>
</evidence>
<protein>
    <recommendedName>
        <fullName evidence="3">Dienelactone hydrolase</fullName>
    </recommendedName>
</protein>
<dbReference type="InterPro" id="IPR009959">
    <property type="entry name" value="Cyclase_SnoaL-like"/>
</dbReference>
<sequence>MAVNVAVNEPFLKHLNVQKTPHVIVSAEDEDFDDKFLESLRNEGFNVQYVPLKGERYMDRVHDTANRMTGINEYYSIVGFGDAAAKVLDHHTHSSPRLVAIIAYYPSFIPDPTRNSYPLNTTILVHLANGSLGIRKRPEILGIQGKPKTVKRRVARGIGLGGEMKFNFPSYKYDSPVGFAEEDLEDHDPIAAELAWSRTLRVLREAFGMKVDIEKIRDEYWEDLRTGNIEKALHLAPDAQVIYTPTLTGGVGKELERFYSQFFRPTPLDLNAKLISRTIGVDRIVDEIQLNFIHDQMIPWLLPDIPPTKQPVEIVIVSIVCIKGGQISHERVYWDQASVLLQVGLLDETNVPEKFKNLVKELPIMGSESARIARGKKEELNELIEKW</sequence>